<evidence type="ECO:0000256" key="4">
    <source>
        <dbReference type="ARBA" id="ARBA00022989"/>
    </source>
</evidence>
<dbReference type="PANTHER" id="PTHR19444">
    <property type="entry name" value="UNC-93 RELATED"/>
    <property type="match status" value="1"/>
</dbReference>
<dbReference type="InterPro" id="IPR051951">
    <property type="entry name" value="UNC-93_regulatory"/>
</dbReference>
<keyword evidence="6" id="KW-0325">Glycoprotein</keyword>
<dbReference type="FunFam" id="1.20.1250.20:FF:000290">
    <property type="entry name" value="Unc-93 homolog A"/>
    <property type="match status" value="1"/>
</dbReference>
<dbReference type="SUPFAM" id="SSF103473">
    <property type="entry name" value="MFS general substrate transporter"/>
    <property type="match status" value="1"/>
</dbReference>
<sequence>MSAKMDEKKKKNTEEEGAKSVGKQKLRIMRNVIVVSFGFTLLFTAYQSMASLQSSINSVDGLGTWSLSTIYAALVVSSMFLPTYLIKRFSVKWTMCASMLCYSAYIAAQFYPEFYTLIPGGIILGLGAAPMWSAKCTYLTQIAMKYSELSRERTEAVIVRFFGIFFLFFQSSSVFGNLIVAQVLGRGDEDANVTDDALAKCGINFCASEQDDSDNENLDPPPKSRLYTLSTIYLISSFGAALLIATLLDPLTKYGELDRTGPAKSNQPEGSSGLHHLLATFRHMKHPFQLLVIPLTMWSGVEQGYFTSEFTRAYVSCAWGTPNIGYVMLCFGVVDALSSYCFGYVIKLVGRIPVFILGAALNAGCIVTFYLWGPNPDEVYVFFVIAGVWGMADAIWQTQINAFYGVLFPESEEAAFSNYRLWESIGFILAYALNNLVCVRFHTTVVATVLGVGMAGYMIIEVIHVTKKKQYNVHNKKETT</sequence>
<dbReference type="AlphaFoldDB" id="A0A7R8W7F0"/>
<dbReference type="GO" id="GO:0055120">
    <property type="term" value="C:striated muscle dense body"/>
    <property type="evidence" value="ECO:0007669"/>
    <property type="project" value="TreeGrafter"/>
</dbReference>
<gene>
    <name evidence="7" type="ORF">CTOB1V02_LOCUS2186</name>
</gene>
<dbReference type="Gene3D" id="1.20.1250.20">
    <property type="entry name" value="MFS general substrate transporter like domains"/>
    <property type="match status" value="2"/>
</dbReference>
<organism evidence="7">
    <name type="scientific">Cyprideis torosa</name>
    <dbReference type="NCBI Taxonomy" id="163714"/>
    <lineage>
        <taxon>Eukaryota</taxon>
        <taxon>Metazoa</taxon>
        <taxon>Ecdysozoa</taxon>
        <taxon>Arthropoda</taxon>
        <taxon>Crustacea</taxon>
        <taxon>Oligostraca</taxon>
        <taxon>Ostracoda</taxon>
        <taxon>Podocopa</taxon>
        <taxon>Podocopida</taxon>
        <taxon>Cytherocopina</taxon>
        <taxon>Cytheroidea</taxon>
        <taxon>Cytherideidae</taxon>
        <taxon>Cyprideis</taxon>
    </lineage>
</organism>
<dbReference type="GO" id="GO:0006937">
    <property type="term" value="P:regulation of muscle contraction"/>
    <property type="evidence" value="ECO:0007669"/>
    <property type="project" value="TreeGrafter"/>
</dbReference>
<name>A0A7R8W7F0_9CRUS</name>
<evidence type="ECO:0000256" key="1">
    <source>
        <dbReference type="ARBA" id="ARBA00004141"/>
    </source>
</evidence>
<evidence type="ECO:0000313" key="7">
    <source>
        <dbReference type="EMBL" id="CAD7224216.1"/>
    </source>
</evidence>
<protein>
    <submittedName>
        <fullName evidence="7">Uncharacterized protein</fullName>
    </submittedName>
</protein>
<evidence type="ECO:0000256" key="3">
    <source>
        <dbReference type="ARBA" id="ARBA00022692"/>
    </source>
</evidence>
<accession>A0A7R8W7F0</accession>
<reference evidence="7" key="1">
    <citation type="submission" date="2020-11" db="EMBL/GenBank/DDBJ databases">
        <authorList>
            <person name="Tran Van P."/>
        </authorList>
    </citation>
    <scope>NUCLEOTIDE SEQUENCE</scope>
</reference>
<dbReference type="GO" id="GO:0015459">
    <property type="term" value="F:potassium channel regulator activity"/>
    <property type="evidence" value="ECO:0007669"/>
    <property type="project" value="TreeGrafter"/>
</dbReference>
<dbReference type="InterPro" id="IPR010291">
    <property type="entry name" value="Ion_channel_UNC-93"/>
</dbReference>
<keyword evidence="3" id="KW-0812">Transmembrane</keyword>
<comment type="subcellular location">
    <subcellularLocation>
        <location evidence="1">Membrane</location>
        <topology evidence="1">Multi-pass membrane protein</topology>
    </subcellularLocation>
</comment>
<evidence type="ECO:0000256" key="6">
    <source>
        <dbReference type="ARBA" id="ARBA00023180"/>
    </source>
</evidence>
<dbReference type="InterPro" id="IPR036259">
    <property type="entry name" value="MFS_trans_sf"/>
</dbReference>
<dbReference type="GO" id="GO:0043266">
    <property type="term" value="P:regulation of potassium ion transport"/>
    <property type="evidence" value="ECO:0007669"/>
    <property type="project" value="TreeGrafter"/>
</dbReference>
<keyword evidence="4" id="KW-1133">Transmembrane helix</keyword>
<dbReference type="PANTHER" id="PTHR19444:SF13">
    <property type="entry name" value="PROTEIN UNC-93 HOMOLOG A"/>
    <property type="match status" value="1"/>
</dbReference>
<dbReference type="EMBL" id="OB660330">
    <property type="protein sequence ID" value="CAD7224216.1"/>
    <property type="molecule type" value="Genomic_DNA"/>
</dbReference>
<dbReference type="GO" id="GO:0005886">
    <property type="term" value="C:plasma membrane"/>
    <property type="evidence" value="ECO:0007669"/>
    <property type="project" value="TreeGrafter"/>
</dbReference>
<dbReference type="OrthoDB" id="78663at2759"/>
<comment type="similarity">
    <text evidence="2">Belongs to the unc-93 family.</text>
</comment>
<evidence type="ECO:0000256" key="2">
    <source>
        <dbReference type="ARBA" id="ARBA00009172"/>
    </source>
</evidence>
<dbReference type="Pfam" id="PF05978">
    <property type="entry name" value="UNC-93"/>
    <property type="match status" value="1"/>
</dbReference>
<keyword evidence="5" id="KW-0472">Membrane</keyword>
<proteinExistence type="inferred from homology"/>
<evidence type="ECO:0000256" key="5">
    <source>
        <dbReference type="ARBA" id="ARBA00023136"/>
    </source>
</evidence>